<dbReference type="GO" id="GO:0003735">
    <property type="term" value="F:structural constituent of ribosome"/>
    <property type="evidence" value="ECO:0007669"/>
    <property type="project" value="InterPro"/>
</dbReference>
<organism evidence="6 7">
    <name type="scientific">Wolbachia pipientis</name>
    <dbReference type="NCBI Taxonomy" id="955"/>
    <lineage>
        <taxon>Bacteria</taxon>
        <taxon>Pseudomonadati</taxon>
        <taxon>Pseudomonadota</taxon>
        <taxon>Alphaproteobacteria</taxon>
        <taxon>Rickettsiales</taxon>
        <taxon>Anaplasmataceae</taxon>
        <taxon>Wolbachieae</taxon>
        <taxon>Wolbachia</taxon>
    </lineage>
</organism>
<evidence type="ECO:0000256" key="4">
    <source>
        <dbReference type="HAMAP-Rule" id="MF_00270"/>
    </source>
</evidence>
<evidence type="ECO:0000313" key="7">
    <source>
        <dbReference type="Proteomes" id="UP000175679"/>
    </source>
</evidence>
<comment type="subunit">
    <text evidence="4">Part of the 30S ribosomal subunit. Forms a tight heterodimer with protein bS6.</text>
</comment>
<evidence type="ECO:0000256" key="3">
    <source>
        <dbReference type="ARBA" id="ARBA00023274"/>
    </source>
</evidence>
<dbReference type="GO" id="GO:0005840">
    <property type="term" value="C:ribosome"/>
    <property type="evidence" value="ECO:0007669"/>
    <property type="project" value="UniProtKB-KW"/>
</dbReference>
<dbReference type="GO" id="GO:0006412">
    <property type="term" value="P:translation"/>
    <property type="evidence" value="ECO:0007669"/>
    <property type="project" value="UniProtKB-UniRule"/>
</dbReference>
<dbReference type="OrthoDB" id="9812008at2"/>
<evidence type="ECO:0000256" key="2">
    <source>
        <dbReference type="ARBA" id="ARBA00022980"/>
    </source>
</evidence>
<dbReference type="GO" id="GO:0070181">
    <property type="term" value="F:small ribosomal subunit rRNA binding"/>
    <property type="evidence" value="ECO:0007669"/>
    <property type="project" value="TreeGrafter"/>
</dbReference>
<proteinExistence type="inferred from homology"/>
<dbReference type="PRINTS" id="PR00974">
    <property type="entry name" value="RIBOSOMALS18"/>
</dbReference>
<comment type="caution">
    <text evidence="6">The sequence shown here is derived from an EMBL/GenBank/DDBJ whole genome shotgun (WGS) entry which is preliminary data.</text>
</comment>
<dbReference type="Proteomes" id="UP000175679">
    <property type="component" value="Unassembled WGS sequence"/>
</dbReference>
<gene>
    <name evidence="4" type="primary">rpsR</name>
    <name evidence="6" type="ORF">BIY23_02325</name>
</gene>
<dbReference type="Pfam" id="PF01084">
    <property type="entry name" value="Ribosomal_S18"/>
    <property type="match status" value="1"/>
</dbReference>
<protein>
    <recommendedName>
        <fullName evidence="4">Small ribosomal subunit protein bS18</fullName>
    </recommendedName>
</protein>
<comment type="similarity">
    <text evidence="1 4 5">Belongs to the bacterial ribosomal protein bS18 family.</text>
</comment>
<keyword evidence="3 4" id="KW-0687">Ribonucleoprotein</keyword>
<dbReference type="RefSeq" id="WP_070065010.1">
    <property type="nucleotide sequence ID" value="NZ_MJMG01000006.1"/>
</dbReference>
<dbReference type="EMBL" id="MJMG01000006">
    <property type="protein sequence ID" value="OEY86679.1"/>
    <property type="molecule type" value="Genomic_DNA"/>
</dbReference>
<evidence type="ECO:0000256" key="5">
    <source>
        <dbReference type="RuleBase" id="RU003910"/>
    </source>
</evidence>
<dbReference type="HAMAP" id="MF_00270">
    <property type="entry name" value="Ribosomal_bS18"/>
    <property type="match status" value="1"/>
</dbReference>
<name>A0A1E7QKC5_WOLPI</name>
<evidence type="ECO:0000313" key="6">
    <source>
        <dbReference type="EMBL" id="OEY86679.1"/>
    </source>
</evidence>
<dbReference type="PANTHER" id="PTHR13479:SF40">
    <property type="entry name" value="SMALL RIBOSOMAL SUBUNIT PROTEIN BS18M"/>
    <property type="match status" value="1"/>
</dbReference>
<evidence type="ECO:0000256" key="1">
    <source>
        <dbReference type="ARBA" id="ARBA00005589"/>
    </source>
</evidence>
<dbReference type="GO" id="GO:1990904">
    <property type="term" value="C:ribonucleoprotein complex"/>
    <property type="evidence" value="ECO:0007669"/>
    <property type="project" value="UniProtKB-KW"/>
</dbReference>
<keyword evidence="2 4" id="KW-0689">Ribosomal protein</keyword>
<dbReference type="NCBIfam" id="TIGR00165">
    <property type="entry name" value="S18"/>
    <property type="match status" value="1"/>
</dbReference>
<comment type="function">
    <text evidence="4">Binds as a heterodimer with protein bS6 to the central domain of the 16S rRNA, where it helps stabilize the platform of the 30S subunit.</text>
</comment>
<dbReference type="InterPro" id="IPR036870">
    <property type="entry name" value="Ribosomal_bS18_sf"/>
</dbReference>
<keyword evidence="7" id="KW-1185">Reference proteome</keyword>
<reference evidence="6 7" key="1">
    <citation type="submission" date="2016-09" db="EMBL/GenBank/DDBJ databases">
        <title>Genomic evidence for plant-parasitic nematodes as the earliest Wolbachia hosts.</title>
        <authorList>
            <person name="Brown A.M."/>
            <person name="Wasala S.K."/>
            <person name="Howe D.K."/>
            <person name="Peetz A.B."/>
            <person name="Zasada I.A."/>
            <person name="Denver D.R."/>
        </authorList>
    </citation>
    <scope>NUCLEOTIDE SEQUENCE [LARGE SCALE GENOMIC DNA]</scope>
    <source>
        <strain evidence="7">wPpe</strain>
    </source>
</reference>
<dbReference type="SUPFAM" id="SSF46911">
    <property type="entry name" value="Ribosomal protein S18"/>
    <property type="match status" value="1"/>
</dbReference>
<dbReference type="PANTHER" id="PTHR13479">
    <property type="entry name" value="30S RIBOSOMAL PROTEIN S18"/>
    <property type="match status" value="1"/>
</dbReference>
<keyword evidence="4" id="KW-0694">RNA-binding</keyword>
<keyword evidence="4" id="KW-0699">rRNA-binding</keyword>
<dbReference type="AlphaFoldDB" id="A0A1E7QKC5"/>
<accession>A0A1E7QKC5</accession>
<dbReference type="InterPro" id="IPR001648">
    <property type="entry name" value="Ribosomal_bS18"/>
</dbReference>
<dbReference type="Gene3D" id="4.10.640.10">
    <property type="entry name" value="Ribosomal protein S18"/>
    <property type="match status" value="1"/>
</dbReference>
<sequence>MMRKRNNSYAYVSNKTGYRRSKVCPLEKYTREDIDYKNKELLSKFTSDYGRILPRRLTGVSAKKQRMLRLAIIRARFLALVSYCTKKV</sequence>